<feature type="domain" description="Pterin-binding" evidence="15">
    <location>
        <begin position="15"/>
        <end position="267"/>
    </location>
</feature>
<evidence type="ECO:0000256" key="2">
    <source>
        <dbReference type="ARBA" id="ARBA00001946"/>
    </source>
</evidence>
<dbReference type="EMBL" id="LR217737">
    <property type="protein sequence ID" value="VFP88575.1"/>
    <property type="molecule type" value="Genomic_DNA"/>
</dbReference>
<dbReference type="OrthoDB" id="9811744at2"/>
<reference evidence="16 17" key="1">
    <citation type="submission" date="2019-02" db="EMBL/GenBank/DDBJ databases">
        <authorList>
            <person name="Manzano-Marin A."/>
            <person name="Manzano-Marin A."/>
        </authorList>
    </citation>
    <scope>NUCLEOTIDE SEQUENCE [LARGE SCALE GENOMIC DNA]</scope>
    <source>
        <strain evidence="16 17">ErCipiceae</strain>
    </source>
</reference>
<evidence type="ECO:0000313" key="16">
    <source>
        <dbReference type="EMBL" id="VFP88575.1"/>
    </source>
</evidence>
<dbReference type="InterPro" id="IPR000489">
    <property type="entry name" value="Pterin-binding_dom"/>
</dbReference>
<comment type="cofactor">
    <cofactor evidence="2 14">
        <name>Mg(2+)</name>
        <dbReference type="ChEBI" id="CHEBI:18420"/>
    </cofactor>
</comment>
<dbReference type="NCBIfam" id="TIGR01496">
    <property type="entry name" value="DHPS"/>
    <property type="match status" value="1"/>
</dbReference>
<comment type="catalytic activity">
    <reaction evidence="1">
        <text>(7,8-dihydropterin-6-yl)methyl diphosphate + 4-aminobenzoate = 7,8-dihydropteroate + diphosphate</text>
        <dbReference type="Rhea" id="RHEA:19949"/>
        <dbReference type="ChEBI" id="CHEBI:17836"/>
        <dbReference type="ChEBI" id="CHEBI:17839"/>
        <dbReference type="ChEBI" id="CHEBI:33019"/>
        <dbReference type="ChEBI" id="CHEBI:72950"/>
        <dbReference type="EC" id="2.5.1.15"/>
    </reaction>
</comment>
<comment type="subunit">
    <text evidence="5">Homodimer.</text>
</comment>
<dbReference type="GO" id="GO:0046872">
    <property type="term" value="F:metal ion binding"/>
    <property type="evidence" value="ECO:0007669"/>
    <property type="project" value="UniProtKB-KW"/>
</dbReference>
<dbReference type="FunFam" id="3.20.20.20:FF:000004">
    <property type="entry name" value="Dihydropteroate synthase"/>
    <property type="match status" value="1"/>
</dbReference>
<dbReference type="InterPro" id="IPR011005">
    <property type="entry name" value="Dihydropteroate_synth-like_sf"/>
</dbReference>
<comment type="function">
    <text evidence="13 14">Catalyzes the condensation of para-aminobenzoate (pABA) with 6-hydroxymethyl-7,8-dihydropterin diphosphate (DHPt-PP) to form 7,8-dihydropteroate (H2Pte), the immediate precursor of folate derivatives.</text>
</comment>
<sequence length="280" mass="31020">MKLWAKGVMLDLTYPHVMGILNMTPDSFFDGGKHQILDKVLTYVNKMIHSGATIIDVGGESTRPYALGVSVEEELERVIPIIESISQRFSVWISINTSKPEVISQAAQAGAYMINDIRSLRLPGALAMAQKVGLPVCLVHMRGQPHNMQDNPYYHNVLHDVEAFFLEHIARCEDIGIKKVQLVLDPGFGFGKSIIHNYQLLGNLKRLNHFDVPLLVGISRKSMVHKLLGIRPLHSLSGSLACAVIAALQGAHIFRVHDVKETIEALKIVEAMQAIHGKDI</sequence>
<proteinExistence type="inferred from homology"/>
<dbReference type="InterPro" id="IPR045031">
    <property type="entry name" value="DHP_synth-like"/>
</dbReference>
<evidence type="ECO:0000256" key="1">
    <source>
        <dbReference type="ARBA" id="ARBA00000012"/>
    </source>
</evidence>
<evidence type="ECO:0000256" key="5">
    <source>
        <dbReference type="ARBA" id="ARBA00011738"/>
    </source>
</evidence>
<evidence type="ECO:0000256" key="8">
    <source>
        <dbReference type="ARBA" id="ARBA00022679"/>
    </source>
</evidence>
<dbReference type="PANTHER" id="PTHR20941:SF1">
    <property type="entry name" value="FOLIC ACID SYNTHESIS PROTEIN FOL1"/>
    <property type="match status" value="1"/>
</dbReference>
<dbReference type="GO" id="GO:0046656">
    <property type="term" value="P:folic acid biosynthetic process"/>
    <property type="evidence" value="ECO:0007669"/>
    <property type="project" value="UniProtKB-KW"/>
</dbReference>
<evidence type="ECO:0000256" key="7">
    <source>
        <dbReference type="ARBA" id="ARBA00016919"/>
    </source>
</evidence>
<name>A0A803GD15_9GAMM</name>
<evidence type="ECO:0000313" key="17">
    <source>
        <dbReference type="Proteomes" id="UP000294289"/>
    </source>
</evidence>
<dbReference type="InterPro" id="IPR006390">
    <property type="entry name" value="DHP_synth_dom"/>
</dbReference>
<keyword evidence="9 14" id="KW-0479">Metal-binding</keyword>
<evidence type="ECO:0000256" key="6">
    <source>
        <dbReference type="ARBA" id="ARBA00012458"/>
    </source>
</evidence>
<dbReference type="RefSeq" id="WP_157991147.1">
    <property type="nucleotide sequence ID" value="NZ_LR217737.1"/>
</dbReference>
<dbReference type="SUPFAM" id="SSF51717">
    <property type="entry name" value="Dihydropteroate synthetase-like"/>
    <property type="match status" value="1"/>
</dbReference>
<dbReference type="EC" id="2.5.1.15" evidence="6 14"/>
<comment type="pathway">
    <text evidence="3 14">Cofactor biosynthesis; tetrahydrofolate biosynthesis; 7,8-dihydrofolate from 2-amino-4-hydroxy-6-hydroxymethyl-7,8-dihydropteridine diphosphate and 4-aminobenzoate: step 1/2.</text>
</comment>
<protein>
    <recommendedName>
        <fullName evidence="7 14">Dihydropteroate synthase</fullName>
        <shortName evidence="14">DHPS</shortName>
        <ecNumber evidence="6 14">2.5.1.15</ecNumber>
    </recommendedName>
    <alternativeName>
        <fullName evidence="12 14">Dihydropteroate pyrophosphorylase</fullName>
    </alternativeName>
</protein>
<evidence type="ECO:0000256" key="11">
    <source>
        <dbReference type="ARBA" id="ARBA00022909"/>
    </source>
</evidence>
<evidence type="ECO:0000256" key="4">
    <source>
        <dbReference type="ARBA" id="ARBA00009503"/>
    </source>
</evidence>
<dbReference type="PROSITE" id="PS50972">
    <property type="entry name" value="PTERIN_BINDING"/>
    <property type="match status" value="1"/>
</dbReference>
<gene>
    <name evidence="16" type="primary">folP</name>
    <name evidence="16" type="ORF">ERCIPICE3303_518</name>
</gene>
<dbReference type="PROSITE" id="PS00792">
    <property type="entry name" value="DHPS_1"/>
    <property type="match status" value="1"/>
</dbReference>
<keyword evidence="11 14" id="KW-0289">Folate biosynthesis</keyword>
<dbReference type="GO" id="GO:0005829">
    <property type="term" value="C:cytosol"/>
    <property type="evidence" value="ECO:0007669"/>
    <property type="project" value="TreeGrafter"/>
</dbReference>
<dbReference type="GO" id="GO:0046654">
    <property type="term" value="P:tetrahydrofolate biosynthetic process"/>
    <property type="evidence" value="ECO:0007669"/>
    <property type="project" value="UniProtKB-UniPathway"/>
</dbReference>
<evidence type="ECO:0000256" key="14">
    <source>
        <dbReference type="RuleBase" id="RU361205"/>
    </source>
</evidence>
<dbReference type="UniPathway" id="UPA00077">
    <property type="reaction ID" value="UER00156"/>
</dbReference>
<dbReference type="CDD" id="cd00739">
    <property type="entry name" value="DHPS"/>
    <property type="match status" value="1"/>
</dbReference>
<evidence type="ECO:0000256" key="9">
    <source>
        <dbReference type="ARBA" id="ARBA00022723"/>
    </source>
</evidence>
<keyword evidence="10 14" id="KW-0460">Magnesium</keyword>
<dbReference type="GO" id="GO:0004156">
    <property type="term" value="F:dihydropteroate synthase activity"/>
    <property type="evidence" value="ECO:0007669"/>
    <property type="project" value="UniProtKB-EC"/>
</dbReference>
<organism evidence="16 17">
    <name type="scientific">Candidatus Erwinia haradaeae</name>
    <dbReference type="NCBI Taxonomy" id="1922217"/>
    <lineage>
        <taxon>Bacteria</taxon>
        <taxon>Pseudomonadati</taxon>
        <taxon>Pseudomonadota</taxon>
        <taxon>Gammaproteobacteria</taxon>
        <taxon>Enterobacterales</taxon>
        <taxon>Erwiniaceae</taxon>
        <taxon>Erwinia</taxon>
    </lineage>
</organism>
<keyword evidence="8 14" id="KW-0808">Transferase</keyword>
<dbReference type="Proteomes" id="UP000294289">
    <property type="component" value="Chromosome"/>
</dbReference>
<comment type="similarity">
    <text evidence="4 14">Belongs to the DHPS family.</text>
</comment>
<accession>A0A803GD15</accession>
<evidence type="ECO:0000256" key="3">
    <source>
        <dbReference type="ARBA" id="ARBA00004763"/>
    </source>
</evidence>
<evidence type="ECO:0000259" key="15">
    <source>
        <dbReference type="PROSITE" id="PS50972"/>
    </source>
</evidence>
<dbReference type="PANTHER" id="PTHR20941">
    <property type="entry name" value="FOLATE SYNTHESIS PROTEINS"/>
    <property type="match status" value="1"/>
</dbReference>
<dbReference type="Gene3D" id="3.20.20.20">
    <property type="entry name" value="Dihydropteroate synthase-like"/>
    <property type="match status" value="1"/>
</dbReference>
<evidence type="ECO:0000256" key="12">
    <source>
        <dbReference type="ARBA" id="ARBA00030193"/>
    </source>
</evidence>
<evidence type="ECO:0000256" key="10">
    <source>
        <dbReference type="ARBA" id="ARBA00022842"/>
    </source>
</evidence>
<evidence type="ECO:0000256" key="13">
    <source>
        <dbReference type="ARBA" id="ARBA00053449"/>
    </source>
</evidence>
<dbReference type="AlphaFoldDB" id="A0A803GD15"/>
<dbReference type="PROSITE" id="PS00793">
    <property type="entry name" value="DHPS_2"/>
    <property type="match status" value="1"/>
</dbReference>
<dbReference type="Pfam" id="PF00809">
    <property type="entry name" value="Pterin_bind"/>
    <property type="match status" value="1"/>
</dbReference>